<accession>A0A645GS95</accession>
<evidence type="ECO:0000313" key="2">
    <source>
        <dbReference type="EMBL" id="MPN26503.1"/>
    </source>
</evidence>
<name>A0A645GS95_9ZZZZ</name>
<evidence type="ECO:0000256" key="1">
    <source>
        <dbReference type="SAM" id="Phobius"/>
    </source>
</evidence>
<dbReference type="AlphaFoldDB" id="A0A645GS95"/>
<dbReference type="EMBL" id="VSSQ01076047">
    <property type="protein sequence ID" value="MPN26503.1"/>
    <property type="molecule type" value="Genomic_DNA"/>
</dbReference>
<sequence>MGALLRIFRTPLKLVLKLLLNTLLGFLALYLLNLTSGFTGLSMGLNLPNALVIGVLGLPGFILLLLIKWIL</sequence>
<comment type="caution">
    <text evidence="2">The sequence shown here is derived from an EMBL/GenBank/DDBJ whole genome shotgun (WGS) entry which is preliminary data.</text>
</comment>
<keyword evidence="1" id="KW-0472">Membrane</keyword>
<feature type="transmembrane region" description="Helical" evidence="1">
    <location>
        <begin position="12"/>
        <end position="31"/>
    </location>
</feature>
<keyword evidence="1" id="KW-1133">Transmembrane helix</keyword>
<protein>
    <recommendedName>
        <fullName evidence="3">Pro-sigmaK processing inhibitor BofA</fullName>
    </recommendedName>
</protein>
<organism evidence="2">
    <name type="scientific">bioreactor metagenome</name>
    <dbReference type="NCBI Taxonomy" id="1076179"/>
    <lineage>
        <taxon>unclassified sequences</taxon>
        <taxon>metagenomes</taxon>
        <taxon>ecological metagenomes</taxon>
    </lineage>
</organism>
<keyword evidence="1" id="KW-0812">Transmembrane</keyword>
<evidence type="ECO:0008006" key="3">
    <source>
        <dbReference type="Google" id="ProtNLM"/>
    </source>
</evidence>
<reference evidence="2" key="1">
    <citation type="submission" date="2019-08" db="EMBL/GenBank/DDBJ databases">
        <authorList>
            <person name="Kucharzyk K."/>
            <person name="Murdoch R.W."/>
            <person name="Higgins S."/>
            <person name="Loffler F."/>
        </authorList>
    </citation>
    <scope>NUCLEOTIDE SEQUENCE</scope>
</reference>
<dbReference type="InterPro" id="IPR010001">
    <property type="entry name" value="BofA"/>
</dbReference>
<dbReference type="Pfam" id="PF07441">
    <property type="entry name" value="BofA"/>
    <property type="match status" value="1"/>
</dbReference>
<gene>
    <name evidence="2" type="ORF">SDC9_173928</name>
</gene>
<proteinExistence type="predicted"/>
<feature type="transmembrane region" description="Helical" evidence="1">
    <location>
        <begin position="51"/>
        <end position="70"/>
    </location>
</feature>